<dbReference type="Proteomes" id="UP000005950">
    <property type="component" value="Unassembled WGS sequence"/>
</dbReference>
<evidence type="ECO:0000313" key="3">
    <source>
        <dbReference type="Proteomes" id="UP000005950"/>
    </source>
</evidence>
<protein>
    <submittedName>
        <fullName evidence="2">Uncharacterized protein</fullName>
    </submittedName>
</protein>
<gene>
    <name evidence="2" type="ORF">HOLDEFILI_00169</name>
</gene>
<reference evidence="2 3" key="1">
    <citation type="submission" date="2008-12" db="EMBL/GenBank/DDBJ databases">
        <authorList>
            <person name="Fulton L."/>
            <person name="Clifton S."/>
            <person name="Fulton B."/>
            <person name="Xu J."/>
            <person name="Minx P."/>
            <person name="Pepin K.H."/>
            <person name="Johnson M."/>
            <person name="Bhonagiri V."/>
            <person name="Nash W.E."/>
            <person name="Mardis E.R."/>
            <person name="Wilson R.K."/>
        </authorList>
    </citation>
    <scope>NUCLEOTIDE SEQUENCE [LARGE SCALE GENOMIC DNA]</scope>
    <source>
        <strain evidence="2 3">DSM 12042</strain>
    </source>
</reference>
<organism evidence="2 3">
    <name type="scientific">Holdemania filiformis DSM 12042</name>
    <dbReference type="NCBI Taxonomy" id="545696"/>
    <lineage>
        <taxon>Bacteria</taxon>
        <taxon>Bacillati</taxon>
        <taxon>Bacillota</taxon>
        <taxon>Erysipelotrichia</taxon>
        <taxon>Erysipelotrichales</taxon>
        <taxon>Erysipelotrichaceae</taxon>
        <taxon>Holdemania</taxon>
    </lineage>
</organism>
<dbReference type="AlphaFoldDB" id="B9Y2Z4"/>
<comment type="caution">
    <text evidence="2">The sequence shown here is derived from an EMBL/GenBank/DDBJ whole genome shotgun (WGS) entry which is preliminary data.</text>
</comment>
<accession>B9Y2Z4</accession>
<sequence>MENQKAHKYKKRPDPLQSGELAFLRDKNRARTQKQNSSGSTQ</sequence>
<feature type="compositionally biased region" description="Basic residues" evidence="1">
    <location>
        <begin position="1"/>
        <end position="11"/>
    </location>
</feature>
<evidence type="ECO:0000256" key="1">
    <source>
        <dbReference type="SAM" id="MobiDB-lite"/>
    </source>
</evidence>
<reference evidence="2 3" key="2">
    <citation type="submission" date="2009-02" db="EMBL/GenBank/DDBJ databases">
        <title>Draft genome sequence of Holdemania filiformis DSM 12042.</title>
        <authorList>
            <person name="Sudarsanam P."/>
            <person name="Ley R."/>
            <person name="Guruge J."/>
            <person name="Turnbaugh P.J."/>
            <person name="Mahowald M."/>
            <person name="Liep D."/>
            <person name="Gordon J."/>
        </authorList>
    </citation>
    <scope>NUCLEOTIDE SEQUENCE [LARGE SCALE GENOMIC DNA]</scope>
    <source>
        <strain evidence="2 3">DSM 12042</strain>
    </source>
</reference>
<name>B9Y2Z4_9FIRM</name>
<feature type="region of interest" description="Disordered" evidence="1">
    <location>
        <begin position="1"/>
        <end position="20"/>
    </location>
</feature>
<evidence type="ECO:0000313" key="2">
    <source>
        <dbReference type="EMBL" id="EEF69642.1"/>
    </source>
</evidence>
<dbReference type="EMBL" id="ACCF01000008">
    <property type="protein sequence ID" value="EEF69642.1"/>
    <property type="molecule type" value="Genomic_DNA"/>
</dbReference>
<dbReference type="HOGENOM" id="CLU_3252579_0_0_9"/>
<proteinExistence type="predicted"/>